<dbReference type="EMBL" id="LT991975">
    <property type="protein sequence ID" value="SPK69874.1"/>
    <property type="molecule type" value="Genomic_DNA"/>
</dbReference>
<name>A0A445PPL3_9ZZZZ</name>
<organism evidence="1">
    <name type="scientific">viral metagenome</name>
    <dbReference type="NCBI Taxonomy" id="1070528"/>
    <lineage>
        <taxon>unclassified sequences</taxon>
        <taxon>metagenomes</taxon>
        <taxon>organismal metagenomes</taxon>
    </lineage>
</organism>
<protein>
    <submittedName>
        <fullName evidence="1">Uncharacterized protein F3.1</fullName>
    </submittedName>
</protein>
<gene>
    <name evidence="1" type="ORF">LTMETV_004</name>
</gene>
<accession>A0A445PPL3</accession>
<geneLocation type="plasmid" evidence="1">
    <name>pLTMV-6</name>
</geneLocation>
<dbReference type="AlphaFoldDB" id="A0A445PPL3"/>
<reference evidence="1" key="1">
    <citation type="submission" date="2018-01" db="EMBL/GenBank/DDBJ databases">
        <authorList>
            <person name="Dyall-Smith M."/>
        </authorList>
    </citation>
    <scope>NUCLEOTIDE SEQUENCE</scope>
</reference>
<sequence length="50" mass="5586">MATLSTTLFFDPRATFDRLRGSPFVVISVVRVEIVTRACLESGATHRTRC</sequence>
<evidence type="ECO:0000313" key="1">
    <source>
        <dbReference type="EMBL" id="SPK69874.1"/>
    </source>
</evidence>
<proteinExistence type="predicted"/>
<keyword evidence="1" id="KW-0614">Plasmid</keyword>